<dbReference type="PIRSF" id="PIRSF000548">
    <property type="entry name" value="PK_regulatory"/>
    <property type="match status" value="1"/>
</dbReference>
<sequence>MAFPMDTSNLEADLQKYLADHNVEALLKDIVVKLCVDKPDDVLEYIKNHVTKLQQQSKGDETDEDDDMDDMDMGDLPPRGRSRRAAISASVMTADDVEGYERKVIPKDAATMLRLQRAVSENILFQHLEQEELSQVLDAMFLVKRKAGETVIEQGDEGDNFYVVDEGELEVWKVEQEGEEAKKVLELSQGGSFGELALIYNQPRAATVKCRTDCQLWAIDQETYRRILMSSTVKKRKDYEEFLSKVELLSSIDKYERLQIADALIPCTFSDGESIVKQGEEGNDFYIIVDGEVVVTQQNDKGETGEVGHLGRADYFGEIALLKDNKRHATVTAKGDVKCVKLDRDTFERMLGPVEDILRRNMDLYKTFMGNDE</sequence>
<feature type="compositionally biased region" description="Acidic residues" evidence="9">
    <location>
        <begin position="61"/>
        <end position="73"/>
    </location>
</feature>
<protein>
    <recommendedName>
        <fullName evidence="2">cAMP-dependent protein kinase regulatory subunit</fullName>
    </recommendedName>
</protein>
<dbReference type="InterPro" id="IPR018490">
    <property type="entry name" value="cNMP-bd_dom_sf"/>
</dbReference>
<dbReference type="PROSITE" id="PS00888">
    <property type="entry name" value="CNMP_BINDING_1"/>
    <property type="match status" value="2"/>
</dbReference>
<keyword evidence="11" id="KW-0418">Kinase</keyword>
<dbReference type="GO" id="GO:0004862">
    <property type="term" value="F:cAMP-dependent protein kinase inhibitor activity"/>
    <property type="evidence" value="ECO:0007669"/>
    <property type="project" value="TreeGrafter"/>
</dbReference>
<dbReference type="InParanoid" id="F2UQN9"/>
<proteinExistence type="inferred from homology"/>
<evidence type="ECO:0000256" key="9">
    <source>
        <dbReference type="SAM" id="MobiDB-lite"/>
    </source>
</evidence>
<accession>F2UQN9</accession>
<dbReference type="PRINTS" id="PR00103">
    <property type="entry name" value="CAMPKINASE"/>
</dbReference>
<evidence type="ECO:0000256" key="5">
    <source>
        <dbReference type="ARBA" id="ARBA00022737"/>
    </source>
</evidence>
<evidence type="ECO:0000256" key="2">
    <source>
        <dbReference type="ARBA" id="ARBA00020355"/>
    </source>
</evidence>
<dbReference type="PROSITE" id="PS00889">
    <property type="entry name" value="CNMP_BINDING_2"/>
    <property type="match status" value="1"/>
</dbReference>
<dbReference type="GO" id="GO:0033554">
    <property type="term" value="P:cellular response to stress"/>
    <property type="evidence" value="ECO:0007669"/>
    <property type="project" value="UniProtKB-ARBA"/>
</dbReference>
<evidence type="ECO:0000256" key="6">
    <source>
        <dbReference type="ARBA" id="ARBA00022741"/>
    </source>
</evidence>
<dbReference type="FunFam" id="2.60.120.10:FF:000039">
    <property type="entry name" value="cAMP-dependent protein kinase regulatory subunit"/>
    <property type="match status" value="1"/>
</dbReference>
<dbReference type="InterPro" id="IPR003117">
    <property type="entry name" value="cAMP_dep_PK_reg_su_I/II_a/b"/>
</dbReference>
<dbReference type="InterPro" id="IPR014710">
    <property type="entry name" value="RmlC-like_jellyroll"/>
</dbReference>
<dbReference type="KEGG" id="sre:PTSG_10226"/>
<dbReference type="OMA" id="YELYMNA"/>
<keyword evidence="5" id="KW-0677">Repeat</keyword>
<dbReference type="InterPro" id="IPR000595">
    <property type="entry name" value="cNMP-bd_dom"/>
</dbReference>
<dbReference type="STRING" id="946362.F2UQN9"/>
<evidence type="ECO:0000313" key="12">
    <source>
        <dbReference type="Proteomes" id="UP000007799"/>
    </source>
</evidence>
<dbReference type="PANTHER" id="PTHR11635">
    <property type="entry name" value="CAMP-DEPENDENT PROTEIN KINASE REGULATORY CHAIN"/>
    <property type="match status" value="1"/>
</dbReference>
<feature type="domain" description="Cyclic nucleotide-binding" evidence="10">
    <location>
        <begin position="124"/>
        <end position="245"/>
    </location>
</feature>
<dbReference type="GO" id="GO:0030552">
    <property type="term" value="F:cAMP binding"/>
    <property type="evidence" value="ECO:0007669"/>
    <property type="project" value="UniProtKB-KW"/>
</dbReference>
<keyword evidence="11" id="KW-0808">Transferase</keyword>
<dbReference type="GO" id="GO:0005829">
    <property type="term" value="C:cytosol"/>
    <property type="evidence" value="ECO:0007669"/>
    <property type="project" value="TreeGrafter"/>
</dbReference>
<dbReference type="RefSeq" id="XP_004988565.1">
    <property type="nucleotide sequence ID" value="XM_004988508.1"/>
</dbReference>
<dbReference type="Gene3D" id="2.60.120.10">
    <property type="entry name" value="Jelly Rolls"/>
    <property type="match status" value="2"/>
</dbReference>
<dbReference type="SUPFAM" id="SSF51206">
    <property type="entry name" value="cAMP-binding domain-like"/>
    <property type="match status" value="2"/>
</dbReference>
<dbReference type="CDD" id="cd00038">
    <property type="entry name" value="CAP_ED"/>
    <property type="match status" value="2"/>
</dbReference>
<evidence type="ECO:0000256" key="8">
    <source>
        <dbReference type="PIRSR" id="PIRSR000548-1"/>
    </source>
</evidence>
<evidence type="ECO:0000259" key="10">
    <source>
        <dbReference type="PROSITE" id="PS50042"/>
    </source>
</evidence>
<dbReference type="GO" id="GO:0005952">
    <property type="term" value="C:cAMP-dependent protein kinase complex"/>
    <property type="evidence" value="ECO:0007669"/>
    <property type="project" value="InterPro"/>
</dbReference>
<dbReference type="FunCoup" id="F2UQN9">
    <property type="interactions" value="712"/>
</dbReference>
<dbReference type="GO" id="GO:0034236">
    <property type="term" value="F:protein kinase A catalytic subunit binding"/>
    <property type="evidence" value="ECO:0007669"/>
    <property type="project" value="TreeGrafter"/>
</dbReference>
<dbReference type="GeneID" id="16069095"/>
<dbReference type="OrthoDB" id="417078at2759"/>
<keyword evidence="12" id="KW-1185">Reference proteome</keyword>
<dbReference type="InterPro" id="IPR018488">
    <property type="entry name" value="cNMP-bd_CS"/>
</dbReference>
<evidence type="ECO:0000313" key="11">
    <source>
        <dbReference type="EMBL" id="EGD79944.1"/>
    </source>
</evidence>
<gene>
    <name evidence="11" type="ORF">PTSG_10226</name>
</gene>
<dbReference type="FunFam" id="2.60.120.10:FF:000006">
    <property type="entry name" value="cAMP-dependent protein kinase type I-alpha regulatory subunit"/>
    <property type="match status" value="1"/>
</dbReference>
<keyword evidence="4 8" id="KW-0116">cAMP-binding</keyword>
<organism evidence="12">
    <name type="scientific">Salpingoeca rosetta (strain ATCC 50818 / BSB-021)</name>
    <dbReference type="NCBI Taxonomy" id="946362"/>
    <lineage>
        <taxon>Eukaryota</taxon>
        <taxon>Choanoflagellata</taxon>
        <taxon>Craspedida</taxon>
        <taxon>Salpingoecidae</taxon>
        <taxon>Salpingoeca</taxon>
    </lineage>
</organism>
<keyword evidence="7 8" id="KW-0114">cAMP</keyword>
<dbReference type="Gene3D" id="1.20.890.10">
    <property type="entry name" value="cAMP-dependent protein kinase regulatory subunit, dimerization-anchoring domain"/>
    <property type="match status" value="1"/>
</dbReference>
<dbReference type="PROSITE" id="PS50042">
    <property type="entry name" value="CNMP_BINDING_3"/>
    <property type="match status" value="2"/>
</dbReference>
<dbReference type="InterPro" id="IPR050503">
    <property type="entry name" value="cAMP-dep_PK_reg_su-like"/>
</dbReference>
<feature type="domain" description="Cyclic nucleotide-binding" evidence="10">
    <location>
        <begin position="248"/>
        <end position="368"/>
    </location>
</feature>
<feature type="binding site" evidence="8">
    <location>
        <position position="195"/>
    </location>
    <ligand>
        <name>3',5'-cyclic AMP</name>
        <dbReference type="ChEBI" id="CHEBI:58165"/>
        <label>1</label>
    </ligand>
</feature>
<evidence type="ECO:0000256" key="4">
    <source>
        <dbReference type="ARBA" id="ARBA00022566"/>
    </source>
</evidence>
<dbReference type="SMART" id="SM00100">
    <property type="entry name" value="cNMP"/>
    <property type="match status" value="2"/>
</dbReference>
<reference evidence="11" key="1">
    <citation type="submission" date="2009-08" db="EMBL/GenBank/DDBJ databases">
        <title>Annotation of Salpingoeca rosetta.</title>
        <authorList>
            <consortium name="The Broad Institute Genome Sequencing Platform"/>
            <person name="Russ C."/>
            <person name="Cuomo C."/>
            <person name="Burger G."/>
            <person name="Gray M.W."/>
            <person name="Holland P.W.H."/>
            <person name="King N."/>
            <person name="Lang F.B.F."/>
            <person name="Roger A.J."/>
            <person name="Ruiz-Trillo I."/>
            <person name="Young S.K."/>
            <person name="Zeng Q."/>
            <person name="Gargeya S."/>
            <person name="Alvarado L."/>
            <person name="Berlin A."/>
            <person name="Chapman S.B."/>
            <person name="Chen Z."/>
            <person name="Freedman E."/>
            <person name="Gellesch M."/>
            <person name="Goldberg J."/>
            <person name="Griggs A."/>
            <person name="Gujja S."/>
            <person name="Heilman E."/>
            <person name="Heiman D."/>
            <person name="Howarth C."/>
            <person name="Mehta T."/>
            <person name="Neiman D."/>
            <person name="Pearson M."/>
            <person name="Roberts A."/>
            <person name="Saif S."/>
            <person name="Shea T."/>
            <person name="Shenoy N."/>
            <person name="Sisk P."/>
            <person name="Stolte C."/>
            <person name="Sykes S."/>
            <person name="White J."/>
            <person name="Yandava C."/>
            <person name="Haas B."/>
            <person name="Nusbaum C."/>
            <person name="Birren B."/>
        </authorList>
    </citation>
    <scope>NUCLEOTIDE SEQUENCE [LARGE SCALE GENOMIC DNA]</scope>
    <source>
        <strain evidence="11">ATCC 50818</strain>
    </source>
</reference>
<dbReference type="SUPFAM" id="SSF47391">
    <property type="entry name" value="Dimerization-anchoring domain of cAMP-dependent PK regulatory subunit"/>
    <property type="match status" value="1"/>
</dbReference>
<feature type="binding site" evidence="8">
    <location>
        <position position="318"/>
    </location>
    <ligand>
        <name>3',5'-cyclic AMP</name>
        <dbReference type="ChEBI" id="CHEBI:58165"/>
        <label>2</label>
    </ligand>
</feature>
<comment type="similarity">
    <text evidence="1">Belongs to the cAMP-dependent kinase regulatory chain family.</text>
</comment>
<dbReference type="SMART" id="SM00394">
    <property type="entry name" value="RIIa"/>
    <property type="match status" value="1"/>
</dbReference>
<evidence type="ECO:0000256" key="1">
    <source>
        <dbReference type="ARBA" id="ARBA00005753"/>
    </source>
</evidence>
<feature type="binding site" evidence="8">
    <location>
        <position position="327"/>
    </location>
    <ligand>
        <name>3',5'-cyclic AMP</name>
        <dbReference type="ChEBI" id="CHEBI:58165"/>
        <label>2</label>
    </ligand>
</feature>
<name>F2UQN9_SALR5</name>
<evidence type="ECO:0000256" key="3">
    <source>
        <dbReference type="ARBA" id="ARBA00022553"/>
    </source>
</evidence>
<dbReference type="EMBL" id="GL832989">
    <property type="protein sequence ID" value="EGD79944.1"/>
    <property type="molecule type" value="Genomic_DNA"/>
</dbReference>
<dbReference type="Pfam" id="PF00027">
    <property type="entry name" value="cNMP_binding"/>
    <property type="match status" value="2"/>
</dbReference>
<feature type="region of interest" description="Disordered" evidence="9">
    <location>
        <begin position="53"/>
        <end position="83"/>
    </location>
</feature>
<dbReference type="GO" id="GO:0016301">
    <property type="term" value="F:kinase activity"/>
    <property type="evidence" value="ECO:0007669"/>
    <property type="project" value="UniProtKB-KW"/>
</dbReference>
<dbReference type="AlphaFoldDB" id="F2UQN9"/>
<keyword evidence="3" id="KW-0597">Phosphoprotein</keyword>
<evidence type="ECO:0000256" key="7">
    <source>
        <dbReference type="ARBA" id="ARBA00023149"/>
    </source>
</evidence>
<dbReference type="InterPro" id="IPR012198">
    <property type="entry name" value="cAMP_dep_PK_reg_su"/>
</dbReference>
<dbReference type="Pfam" id="PF02197">
    <property type="entry name" value="RIIa"/>
    <property type="match status" value="1"/>
</dbReference>
<dbReference type="CDD" id="cd12097">
    <property type="entry name" value="DD_RI_PKA"/>
    <property type="match status" value="1"/>
</dbReference>
<dbReference type="eggNOG" id="KOG1113">
    <property type="taxonomic scope" value="Eukaryota"/>
</dbReference>
<dbReference type="Proteomes" id="UP000007799">
    <property type="component" value="Unassembled WGS sequence"/>
</dbReference>
<feature type="binding site" evidence="8">
    <location>
        <position position="204"/>
    </location>
    <ligand>
        <name>3',5'-cyclic AMP</name>
        <dbReference type="ChEBI" id="CHEBI:58165"/>
        <label>1</label>
    </ligand>
</feature>
<keyword evidence="6 8" id="KW-0547">Nucleotide-binding</keyword>
<dbReference type="PANTHER" id="PTHR11635:SF152">
    <property type="entry name" value="CAMP-DEPENDENT PROTEIN KINASE TYPE I REGULATORY SUBUNIT-RELATED"/>
    <property type="match status" value="1"/>
</dbReference>